<reference evidence="1 2" key="1">
    <citation type="submission" date="2018-11" db="EMBL/GenBank/DDBJ databases">
        <authorList>
            <person name="Ye M.-Q."/>
            <person name="Du Z.-J."/>
        </authorList>
    </citation>
    <scope>NUCLEOTIDE SEQUENCE [LARGE SCALE GENOMIC DNA]</scope>
    <source>
        <strain evidence="1 2">U0105</strain>
    </source>
</reference>
<dbReference type="RefSeq" id="WP_124027277.1">
    <property type="nucleotide sequence ID" value="NZ_JBHRSN010000015.1"/>
</dbReference>
<dbReference type="AlphaFoldDB" id="A0A3N5Y0W5"/>
<dbReference type="EMBL" id="RPOK01000002">
    <property type="protein sequence ID" value="RPJ67377.1"/>
    <property type="molecule type" value="Genomic_DNA"/>
</dbReference>
<evidence type="ECO:0000313" key="1">
    <source>
        <dbReference type="EMBL" id="RPJ67377.1"/>
    </source>
</evidence>
<sequence length="63" mass="7057">MSDVPCLTLLLVCETQQQRYSESLKQAMARVERTDMQLMISCILPTSLDEVLQANGDVQTVVL</sequence>
<dbReference type="Proteomes" id="UP000275281">
    <property type="component" value="Unassembled WGS sequence"/>
</dbReference>
<evidence type="ECO:0000313" key="2">
    <source>
        <dbReference type="Proteomes" id="UP000275281"/>
    </source>
</evidence>
<gene>
    <name evidence="1" type="ORF">DRW07_07580</name>
</gene>
<protein>
    <submittedName>
        <fullName evidence="1">Uncharacterized protein</fullName>
    </submittedName>
</protein>
<comment type="caution">
    <text evidence="1">The sequence shown here is derived from an EMBL/GenBank/DDBJ whole genome shotgun (WGS) entry which is preliminary data.</text>
</comment>
<proteinExistence type="predicted"/>
<keyword evidence="2" id="KW-1185">Reference proteome</keyword>
<organism evidence="1 2">
    <name type="scientific">Alteromonas sediminis</name>
    <dbReference type="NCBI Taxonomy" id="2259342"/>
    <lineage>
        <taxon>Bacteria</taxon>
        <taxon>Pseudomonadati</taxon>
        <taxon>Pseudomonadota</taxon>
        <taxon>Gammaproteobacteria</taxon>
        <taxon>Alteromonadales</taxon>
        <taxon>Alteromonadaceae</taxon>
        <taxon>Alteromonas/Salinimonas group</taxon>
        <taxon>Alteromonas</taxon>
    </lineage>
</organism>
<accession>A0A3N5Y0W5</accession>
<name>A0A3N5Y0W5_9ALTE</name>